<feature type="region of interest" description="Disordered" evidence="16">
    <location>
        <begin position="412"/>
        <end position="454"/>
    </location>
</feature>
<keyword evidence="20" id="KW-1185">Reference proteome</keyword>
<feature type="compositionally biased region" description="Basic and acidic residues" evidence="16">
    <location>
        <begin position="412"/>
        <end position="426"/>
    </location>
</feature>
<keyword evidence="10" id="KW-0479">Metal-binding</keyword>
<feature type="transmembrane region" description="Helical" evidence="17">
    <location>
        <begin position="55"/>
        <end position="75"/>
    </location>
</feature>
<dbReference type="Gene3D" id="3.40.50.12610">
    <property type="match status" value="1"/>
</dbReference>
<evidence type="ECO:0000259" key="18">
    <source>
        <dbReference type="Pfam" id="PF02516"/>
    </source>
</evidence>
<proteinExistence type="inferred from homology"/>
<dbReference type="Proteomes" id="UP001491310">
    <property type="component" value="Unassembled WGS sequence"/>
</dbReference>
<keyword evidence="13 17" id="KW-0472">Membrane</keyword>
<evidence type="ECO:0000256" key="12">
    <source>
        <dbReference type="ARBA" id="ARBA00022989"/>
    </source>
</evidence>
<evidence type="ECO:0000256" key="11">
    <source>
        <dbReference type="ARBA" id="ARBA00022842"/>
    </source>
</evidence>
<dbReference type="EC" id="2.4.99.18" evidence="6"/>
<evidence type="ECO:0000256" key="15">
    <source>
        <dbReference type="ARBA" id="ARBA00048829"/>
    </source>
</evidence>
<sequence>MAFSLRLFSVVKYESVIHEFDPYFNFRVTIYLTKEGFYNLWNWFDDITWYPLGRVVGGTVYPGLIWTAGVMFKVLHALNVPINVQEVCVFTAPLFSAFCSLAAYLLVKEIRGRGAGLTAAAFMAMVPSYISRSVAGSFDNEGVAIFALVFVFFLYVKALNTGSLAWSSAAALAYLYMVASWGGYSFIINLLPIHCLASIFTGRLTAKLYIAYAPLIVLGTLEAASIPVVGFNAVLMSEHFGAFFAFGILHAALAIRYIKDILPVKAYNAAKTLVLTSGVVLMSGILLLVLFYVMSSPTFGWTGRSLSLLDPTYASKYIPIIASVSEHQPPAWPSYFTDLQAASILMPAGLIALFWPLTPASLFLILYACTAVYFSGVMVRLMLVLAPAACCLAGVALHEALAALFKGVHAEQREQESRPPKEDAKAKKPSSKPAKASFWSNLPGFSETGRPIPRDAALTRGGDGSIHIFDDFREGYAWLRYNTPEDAVVASWWDYGYQTTAMANRTVLVDNNTWNNTHIATVGRAMASPEKQAWEIYRALDVTHVLVIFGGFIGYPSDDINKFLWMVRIGGGVFPDIKEKDFLGEGGYRVDNKAGKALLDCLMYKLSYYRYAEASLMTTGQMGFDRVRNVQIGKMDVTLEYFEEVFTSEHWMVRIYKVLDRPARDIKLPNPRSTRGKPRKSSLS</sequence>
<feature type="transmembrane region" description="Helical" evidence="17">
    <location>
        <begin position="381"/>
        <end position="405"/>
    </location>
</feature>
<protein>
    <recommendedName>
        <fullName evidence="6">dolichyl-diphosphooligosaccharide--protein glycotransferase</fullName>
        <ecNumber evidence="6">2.4.99.18</ecNumber>
    </recommendedName>
</protein>
<accession>A0ABR2YQ63</accession>
<feature type="domain" description="Oligosaccharyl transferase STT3 N-terminal" evidence="18">
    <location>
        <begin position="2"/>
        <end position="393"/>
    </location>
</feature>
<comment type="catalytic activity">
    <reaction evidence="15">
        <text>a di-trans,poly-cis-dolichyl diphosphooligosaccharide + L-asparaginyl-[protein] = N(4)-(oligosaccharide-(1-&gt;4)-N-acetyl-beta-D-glucosaminyl-(1-&gt;4)-N-acetyl-beta-D-glucosaminyl)-L-asparaginyl-[protein] + a di-trans,poly-cis-dolichyl diphosphate + H(+)</text>
        <dbReference type="Rhea" id="RHEA:22980"/>
        <dbReference type="Rhea" id="RHEA-COMP:12804"/>
        <dbReference type="Rhea" id="RHEA-COMP:12805"/>
        <dbReference type="Rhea" id="RHEA-COMP:19506"/>
        <dbReference type="Rhea" id="RHEA-COMP:19509"/>
        <dbReference type="ChEBI" id="CHEBI:15378"/>
        <dbReference type="ChEBI" id="CHEBI:50347"/>
        <dbReference type="ChEBI" id="CHEBI:57497"/>
        <dbReference type="ChEBI" id="CHEBI:57570"/>
        <dbReference type="ChEBI" id="CHEBI:132529"/>
        <dbReference type="EC" id="2.4.99.18"/>
    </reaction>
</comment>
<evidence type="ECO:0000256" key="5">
    <source>
        <dbReference type="ARBA" id="ARBA00010810"/>
    </source>
</evidence>
<evidence type="ECO:0000256" key="10">
    <source>
        <dbReference type="ARBA" id="ARBA00022723"/>
    </source>
</evidence>
<comment type="pathway">
    <text evidence="4">Protein modification; protein glycosylation.</text>
</comment>
<keyword evidence="7" id="KW-0328">Glycosyltransferase</keyword>
<keyword evidence="9 17" id="KW-0812">Transmembrane</keyword>
<feature type="transmembrane region" description="Helical" evidence="17">
    <location>
        <begin position="113"/>
        <end position="130"/>
    </location>
</feature>
<comment type="cofactor">
    <cofactor evidence="2">
        <name>Mg(2+)</name>
        <dbReference type="ChEBI" id="CHEBI:18420"/>
    </cofactor>
</comment>
<keyword evidence="14" id="KW-0464">Manganese</keyword>
<evidence type="ECO:0000256" key="7">
    <source>
        <dbReference type="ARBA" id="ARBA00022676"/>
    </source>
</evidence>
<dbReference type="InterPro" id="IPR003674">
    <property type="entry name" value="Oligo_trans_STT3"/>
</dbReference>
<evidence type="ECO:0000313" key="19">
    <source>
        <dbReference type="EMBL" id="KAK9909124.1"/>
    </source>
</evidence>
<dbReference type="InterPro" id="IPR048307">
    <property type="entry name" value="STT3_N"/>
</dbReference>
<evidence type="ECO:0000256" key="2">
    <source>
        <dbReference type="ARBA" id="ARBA00001946"/>
    </source>
</evidence>
<keyword evidence="11" id="KW-0460">Magnesium</keyword>
<gene>
    <name evidence="19" type="ORF">WJX75_007540</name>
</gene>
<evidence type="ECO:0000256" key="13">
    <source>
        <dbReference type="ARBA" id="ARBA00023136"/>
    </source>
</evidence>
<dbReference type="Pfam" id="PF02516">
    <property type="entry name" value="STT3"/>
    <property type="match status" value="1"/>
</dbReference>
<feature type="transmembrane region" description="Helical" evidence="17">
    <location>
        <begin position="142"/>
        <end position="159"/>
    </location>
</feature>
<evidence type="ECO:0000256" key="3">
    <source>
        <dbReference type="ARBA" id="ARBA00004127"/>
    </source>
</evidence>
<evidence type="ECO:0000256" key="6">
    <source>
        <dbReference type="ARBA" id="ARBA00012605"/>
    </source>
</evidence>
<evidence type="ECO:0000256" key="4">
    <source>
        <dbReference type="ARBA" id="ARBA00004922"/>
    </source>
</evidence>
<keyword evidence="8" id="KW-0808">Transferase</keyword>
<dbReference type="PANTHER" id="PTHR13872:SF48">
    <property type="entry name" value="DOLICHYL-DIPHOSPHOOLIGOSACCHARIDE--PROTEIN GLYCOSYLTRANSFERASE SUBUNIT STT3A"/>
    <property type="match status" value="1"/>
</dbReference>
<feature type="transmembrane region" description="Helical" evidence="17">
    <location>
        <begin position="171"/>
        <end position="197"/>
    </location>
</feature>
<feature type="transmembrane region" description="Helical" evidence="17">
    <location>
        <begin position="270"/>
        <end position="294"/>
    </location>
</feature>
<comment type="caution">
    <text evidence="19">The sequence shown here is derived from an EMBL/GenBank/DDBJ whole genome shotgun (WGS) entry which is preliminary data.</text>
</comment>
<dbReference type="EMBL" id="JALJOT010000007">
    <property type="protein sequence ID" value="KAK9909124.1"/>
    <property type="molecule type" value="Genomic_DNA"/>
</dbReference>
<dbReference type="PANTHER" id="PTHR13872">
    <property type="entry name" value="DOLICHYL-DIPHOSPHOOLIGOSACCHARIDE--PROTEIN GLYCOSYLTRANSFERASE SUBUNIT"/>
    <property type="match status" value="1"/>
</dbReference>
<evidence type="ECO:0000256" key="1">
    <source>
        <dbReference type="ARBA" id="ARBA00001936"/>
    </source>
</evidence>
<evidence type="ECO:0000256" key="9">
    <source>
        <dbReference type="ARBA" id="ARBA00022692"/>
    </source>
</evidence>
<reference evidence="19 20" key="1">
    <citation type="journal article" date="2024" name="Nat. Commun.">
        <title>Phylogenomics reveals the evolutionary origins of lichenization in chlorophyte algae.</title>
        <authorList>
            <person name="Puginier C."/>
            <person name="Libourel C."/>
            <person name="Otte J."/>
            <person name="Skaloud P."/>
            <person name="Haon M."/>
            <person name="Grisel S."/>
            <person name="Petersen M."/>
            <person name="Berrin J.G."/>
            <person name="Delaux P.M."/>
            <person name="Dal Grande F."/>
            <person name="Keller J."/>
        </authorList>
    </citation>
    <scope>NUCLEOTIDE SEQUENCE [LARGE SCALE GENOMIC DNA]</scope>
    <source>
        <strain evidence="19 20">SAG 216-7</strain>
    </source>
</reference>
<organism evidence="19 20">
    <name type="scientific">Coccomyxa subellipsoidea</name>
    <dbReference type="NCBI Taxonomy" id="248742"/>
    <lineage>
        <taxon>Eukaryota</taxon>
        <taxon>Viridiplantae</taxon>
        <taxon>Chlorophyta</taxon>
        <taxon>core chlorophytes</taxon>
        <taxon>Trebouxiophyceae</taxon>
        <taxon>Trebouxiophyceae incertae sedis</taxon>
        <taxon>Coccomyxaceae</taxon>
        <taxon>Coccomyxa</taxon>
    </lineage>
</organism>
<evidence type="ECO:0000256" key="8">
    <source>
        <dbReference type="ARBA" id="ARBA00022679"/>
    </source>
</evidence>
<comment type="similarity">
    <text evidence="5">Belongs to the STT3 family.</text>
</comment>
<evidence type="ECO:0000313" key="20">
    <source>
        <dbReference type="Proteomes" id="UP001491310"/>
    </source>
</evidence>
<feature type="transmembrane region" description="Helical" evidence="17">
    <location>
        <begin position="344"/>
        <end position="369"/>
    </location>
</feature>
<evidence type="ECO:0000256" key="14">
    <source>
        <dbReference type="ARBA" id="ARBA00023211"/>
    </source>
</evidence>
<feature type="transmembrane region" description="Helical" evidence="17">
    <location>
        <begin position="87"/>
        <end position="107"/>
    </location>
</feature>
<keyword evidence="12 17" id="KW-1133">Transmembrane helix</keyword>
<evidence type="ECO:0000256" key="16">
    <source>
        <dbReference type="SAM" id="MobiDB-lite"/>
    </source>
</evidence>
<name>A0ABR2YQ63_9CHLO</name>
<evidence type="ECO:0000256" key="17">
    <source>
        <dbReference type="SAM" id="Phobius"/>
    </source>
</evidence>
<comment type="subcellular location">
    <subcellularLocation>
        <location evidence="3">Endomembrane system</location>
        <topology evidence="3">Multi-pass membrane protein</topology>
    </subcellularLocation>
</comment>
<comment type="cofactor">
    <cofactor evidence="1">
        <name>Mn(2+)</name>
        <dbReference type="ChEBI" id="CHEBI:29035"/>
    </cofactor>
</comment>
<feature type="transmembrane region" description="Helical" evidence="17">
    <location>
        <begin position="240"/>
        <end position="258"/>
    </location>
</feature>
<feature type="transmembrane region" description="Helical" evidence="17">
    <location>
        <begin position="209"/>
        <end position="234"/>
    </location>
</feature>